<proteinExistence type="predicted"/>
<comment type="caution">
    <text evidence="2">The sequence shown here is derived from an EMBL/GenBank/DDBJ whole genome shotgun (WGS) entry which is preliminary data.</text>
</comment>
<reference evidence="2 3" key="1">
    <citation type="submission" date="2023-07" db="EMBL/GenBank/DDBJ databases">
        <title>Sorghum-associated microbial communities from plants grown in Nebraska, USA.</title>
        <authorList>
            <person name="Schachtman D."/>
        </authorList>
    </citation>
    <scope>NUCLEOTIDE SEQUENCE [LARGE SCALE GENOMIC DNA]</scope>
    <source>
        <strain evidence="2 3">4138</strain>
    </source>
</reference>
<evidence type="ECO:0000256" key="1">
    <source>
        <dbReference type="SAM" id="Phobius"/>
    </source>
</evidence>
<sequence>MMRVIRVIAIVTGLFSSTLALYIFFQYPQTIVD</sequence>
<protein>
    <submittedName>
        <fullName evidence="2">Phage shock protein PspC (Stress-responsive transcriptional regulator)</fullName>
    </submittedName>
</protein>
<dbReference type="Proteomes" id="UP001257909">
    <property type="component" value="Unassembled WGS sequence"/>
</dbReference>
<keyword evidence="1" id="KW-1133">Transmembrane helix</keyword>
<gene>
    <name evidence="2" type="ORF">J2W69_002002</name>
</gene>
<accession>A0ABU1VZB6</accession>
<organism evidence="2 3">
    <name type="scientific">Rheinheimera soli</name>
    <dbReference type="NCBI Taxonomy" id="443616"/>
    <lineage>
        <taxon>Bacteria</taxon>
        <taxon>Pseudomonadati</taxon>
        <taxon>Pseudomonadota</taxon>
        <taxon>Gammaproteobacteria</taxon>
        <taxon>Chromatiales</taxon>
        <taxon>Chromatiaceae</taxon>
        <taxon>Rheinheimera</taxon>
    </lineage>
</organism>
<keyword evidence="1" id="KW-0472">Membrane</keyword>
<keyword evidence="1" id="KW-0812">Transmembrane</keyword>
<evidence type="ECO:0000313" key="2">
    <source>
        <dbReference type="EMBL" id="MDR7121061.1"/>
    </source>
</evidence>
<dbReference type="EMBL" id="JAVDWR010000005">
    <property type="protein sequence ID" value="MDR7121061.1"/>
    <property type="molecule type" value="Genomic_DNA"/>
</dbReference>
<name>A0ABU1VZB6_9GAMM</name>
<evidence type="ECO:0000313" key="3">
    <source>
        <dbReference type="Proteomes" id="UP001257909"/>
    </source>
</evidence>
<feature type="transmembrane region" description="Helical" evidence="1">
    <location>
        <begin position="7"/>
        <end position="25"/>
    </location>
</feature>
<keyword evidence="3" id="KW-1185">Reference proteome</keyword>